<name>A0A4V6HXW6_9HELI</name>
<dbReference type="EMBL" id="JRPF02000007">
    <property type="protein sequence ID" value="TLD78302.1"/>
    <property type="molecule type" value="Genomic_DNA"/>
</dbReference>
<keyword evidence="2" id="KW-1185">Reference proteome</keyword>
<accession>A0A4V6HXW6</accession>
<dbReference type="Proteomes" id="UP000029925">
    <property type="component" value="Unassembled WGS sequence"/>
</dbReference>
<gene>
    <name evidence="1" type="ORF">LS75_006765</name>
</gene>
<evidence type="ECO:0000313" key="2">
    <source>
        <dbReference type="Proteomes" id="UP000029925"/>
    </source>
</evidence>
<dbReference type="OrthoDB" id="9799872at2"/>
<dbReference type="RefSeq" id="WP_081951500.1">
    <property type="nucleotide sequence ID" value="NZ_CAPSAE010000029.1"/>
</dbReference>
<proteinExistence type="predicted"/>
<dbReference type="Gene3D" id="3.40.50.150">
    <property type="entry name" value="Vaccinia Virus protein VP39"/>
    <property type="match status" value="1"/>
</dbReference>
<sequence length="290" mass="33224">MRGGGISKYNLCAKYQMAKWLKIIKEVKMIHIDDIKNVEKDSILLLAYNADYLAREAAKEAFIHHIKYDSLCQGQPVARYYHLHKNVWDTLTYEFNHSPLPHFYSSDFENIMQAISITQHLEGDIVEIGTFQGSSARAMLNFIHRSAINKKCYFCDTFEGFTYEEAQDSIDLRWANTHTETSLQRVQEYLSAYSNFTLHKANIITDNLPESISKICLANIDVDMYEAVKAALYKVKDKVVKNGIIIAEDYGHTPSLTGAQKAVEEFLEENPSCFMPLYMGLSGQMFLIKL</sequence>
<dbReference type="PANTHER" id="PTHR40036">
    <property type="entry name" value="MACROCIN O-METHYLTRANSFERASE"/>
    <property type="match status" value="1"/>
</dbReference>
<dbReference type="SUPFAM" id="SSF53335">
    <property type="entry name" value="S-adenosyl-L-methionine-dependent methyltransferases"/>
    <property type="match status" value="1"/>
</dbReference>
<dbReference type="Pfam" id="PF05711">
    <property type="entry name" value="TylF"/>
    <property type="match status" value="1"/>
</dbReference>
<reference evidence="1 2" key="1">
    <citation type="journal article" date="2014" name="Genome Announc.">
        <title>Draft genome sequences of eight enterohepatic helicobacter species isolated from both laboratory and wild rodents.</title>
        <authorList>
            <person name="Sheh A."/>
            <person name="Shen Z."/>
            <person name="Fox J.G."/>
        </authorList>
    </citation>
    <scope>NUCLEOTIDE SEQUENCE [LARGE SCALE GENOMIC DNA]</scope>
    <source>
        <strain evidence="1 2">MIT 98-6810</strain>
    </source>
</reference>
<dbReference type="InterPro" id="IPR008884">
    <property type="entry name" value="TylF_MeTrfase"/>
</dbReference>
<dbReference type="AlphaFoldDB" id="A0A4V6HXW6"/>
<organism evidence="1 2">
    <name type="scientific">Helicobacter typhlonius</name>
    <dbReference type="NCBI Taxonomy" id="76936"/>
    <lineage>
        <taxon>Bacteria</taxon>
        <taxon>Pseudomonadati</taxon>
        <taxon>Campylobacterota</taxon>
        <taxon>Epsilonproteobacteria</taxon>
        <taxon>Campylobacterales</taxon>
        <taxon>Helicobacteraceae</taxon>
        <taxon>Helicobacter</taxon>
    </lineage>
</organism>
<comment type="caution">
    <text evidence="1">The sequence shown here is derived from an EMBL/GenBank/DDBJ whole genome shotgun (WGS) entry which is preliminary data.</text>
</comment>
<dbReference type="InterPro" id="IPR029063">
    <property type="entry name" value="SAM-dependent_MTases_sf"/>
</dbReference>
<evidence type="ECO:0000313" key="1">
    <source>
        <dbReference type="EMBL" id="TLD78302.1"/>
    </source>
</evidence>
<dbReference type="PANTHER" id="PTHR40036:SF1">
    <property type="entry name" value="MACROCIN O-METHYLTRANSFERASE"/>
    <property type="match status" value="1"/>
</dbReference>
<dbReference type="STRING" id="76936.BN2458_PEG0052"/>
<protein>
    <recommendedName>
        <fullName evidence="3">Macrocin O-methyltransferase</fullName>
    </recommendedName>
</protein>
<evidence type="ECO:0008006" key="3">
    <source>
        <dbReference type="Google" id="ProtNLM"/>
    </source>
</evidence>